<dbReference type="PANTHER" id="PTHR46566">
    <property type="entry name" value="1-PHOSPHOFRUCTOKINASE-RELATED"/>
    <property type="match status" value="1"/>
</dbReference>
<evidence type="ECO:0000256" key="6">
    <source>
        <dbReference type="ARBA" id="ARBA00047745"/>
    </source>
</evidence>
<evidence type="ECO:0000256" key="5">
    <source>
        <dbReference type="ARBA" id="ARBA00022840"/>
    </source>
</evidence>
<keyword evidence="7" id="KW-0423">Lactose metabolism</keyword>
<evidence type="ECO:0000313" key="11">
    <source>
        <dbReference type="Proteomes" id="UP000284416"/>
    </source>
</evidence>
<evidence type="ECO:0000256" key="4">
    <source>
        <dbReference type="ARBA" id="ARBA00022777"/>
    </source>
</evidence>
<dbReference type="PROSITE" id="PS00584">
    <property type="entry name" value="PFKB_KINASES_2"/>
    <property type="match status" value="1"/>
</dbReference>
<accession>A0A417YYM4</accession>
<dbReference type="Proteomes" id="UP000284416">
    <property type="component" value="Unassembled WGS sequence"/>
</dbReference>
<comment type="similarity">
    <text evidence="1">Belongs to the carbohydrate kinase pfkB family.</text>
</comment>
<dbReference type="InterPro" id="IPR011611">
    <property type="entry name" value="PfkB_dom"/>
</dbReference>
<dbReference type="GO" id="GO:0016052">
    <property type="term" value="P:carbohydrate catabolic process"/>
    <property type="evidence" value="ECO:0007669"/>
    <property type="project" value="UniProtKB-ARBA"/>
</dbReference>
<feature type="domain" description="Carbohydrate kinase PfkB" evidence="9">
    <location>
        <begin position="7"/>
        <end position="288"/>
    </location>
</feature>
<comment type="catalytic activity">
    <reaction evidence="7">
        <text>D-tagatofuranose 6-phosphate + ATP = D-tagatofuranose 1,6-bisphosphate + ADP + H(+)</text>
        <dbReference type="Rhea" id="RHEA:12420"/>
        <dbReference type="ChEBI" id="CHEBI:15378"/>
        <dbReference type="ChEBI" id="CHEBI:30616"/>
        <dbReference type="ChEBI" id="CHEBI:58694"/>
        <dbReference type="ChEBI" id="CHEBI:58695"/>
        <dbReference type="ChEBI" id="CHEBI:456216"/>
        <dbReference type="EC" id="2.7.1.144"/>
    </reaction>
</comment>
<dbReference type="InterPro" id="IPR029056">
    <property type="entry name" value="Ribokinase-like"/>
</dbReference>
<sequence>MIYTLTLNPSIDYIVALDKVELGALNRTKKEAKIPGGKGINVSLLLRSMGVDSIATGFIGGFTGRFVKDALEAKGVKTSFIEVDGETRINVKMKAEEETEINGQGPAISADDLDVLKGKIAELRSGDTLVLAGSIPSRMDKNIYKELIRICSENGTEVVVDAEGDLLKTVLPYRPFLIKPNHHELGQFFGVDIHMPDEALPFAKKLVELGAKNVIVSLAGEGAVFVNETMALSATVPKGEVRSSIGAGDSMVAGFLAKYLETGSEKEAFRYSVAAGSATAFSIGLGTKEKTEELLEEVEVTER</sequence>
<evidence type="ECO:0000313" key="10">
    <source>
        <dbReference type="EMBL" id="RHW42831.1"/>
    </source>
</evidence>
<dbReference type="GO" id="GO:0005988">
    <property type="term" value="P:lactose metabolic process"/>
    <property type="evidence" value="ECO:0007669"/>
    <property type="project" value="UniProtKB-KW"/>
</dbReference>
<comment type="function">
    <text evidence="8">Catalyzes the ATP-dependent phosphorylation of fructose-l-phosphate to fructose-l,6-bisphosphate.</text>
</comment>
<dbReference type="GO" id="GO:0005829">
    <property type="term" value="C:cytosol"/>
    <property type="evidence" value="ECO:0007669"/>
    <property type="project" value="TreeGrafter"/>
</dbReference>
<dbReference type="GO" id="GO:0005524">
    <property type="term" value="F:ATP binding"/>
    <property type="evidence" value="ECO:0007669"/>
    <property type="project" value="UniProtKB-UniRule"/>
</dbReference>
<dbReference type="OrthoDB" id="9801219at2"/>
<dbReference type="InterPro" id="IPR022463">
    <property type="entry name" value="1-PFruKinase"/>
</dbReference>
<organism evidence="10 11">
    <name type="scientific">Neobacillus notoginsengisoli</name>
    <dbReference type="NCBI Taxonomy" id="1578198"/>
    <lineage>
        <taxon>Bacteria</taxon>
        <taxon>Bacillati</taxon>
        <taxon>Bacillota</taxon>
        <taxon>Bacilli</taxon>
        <taxon>Bacillales</taxon>
        <taxon>Bacillaceae</taxon>
        <taxon>Neobacillus</taxon>
    </lineage>
</organism>
<proteinExistence type="inferred from homology"/>
<dbReference type="Pfam" id="PF00294">
    <property type="entry name" value="PfkB"/>
    <property type="match status" value="1"/>
</dbReference>
<dbReference type="PIRSF" id="PIRSF000535">
    <property type="entry name" value="1PFK/6PFK/LacC"/>
    <property type="match status" value="1"/>
</dbReference>
<dbReference type="NCBIfam" id="TIGR03168">
    <property type="entry name" value="1-PFK"/>
    <property type="match status" value="1"/>
</dbReference>
<keyword evidence="4 8" id="KW-0418">Kinase</keyword>
<gene>
    <name evidence="10" type="primary">pfkB</name>
    <name evidence="10" type="ORF">D1B31_04435</name>
</gene>
<dbReference type="GO" id="GO:0009024">
    <property type="term" value="F:tagatose-6-phosphate kinase activity"/>
    <property type="evidence" value="ECO:0007669"/>
    <property type="project" value="UniProtKB-EC"/>
</dbReference>
<dbReference type="RefSeq" id="WP_118919527.1">
    <property type="nucleotide sequence ID" value="NZ_QWEG01000002.1"/>
</dbReference>
<evidence type="ECO:0000256" key="3">
    <source>
        <dbReference type="ARBA" id="ARBA00022741"/>
    </source>
</evidence>
<keyword evidence="3 7" id="KW-0547">Nucleotide-binding</keyword>
<dbReference type="InterPro" id="IPR002173">
    <property type="entry name" value="Carboh/pur_kinase_PfkB_CS"/>
</dbReference>
<evidence type="ECO:0000256" key="1">
    <source>
        <dbReference type="ARBA" id="ARBA00005380"/>
    </source>
</evidence>
<dbReference type="GO" id="GO:0008662">
    <property type="term" value="F:1-phosphofructokinase activity"/>
    <property type="evidence" value="ECO:0007669"/>
    <property type="project" value="UniProtKB-UniRule"/>
</dbReference>
<dbReference type="UniPathway" id="UPA00704">
    <property type="reaction ID" value="UER00715"/>
</dbReference>
<dbReference type="CDD" id="cd01164">
    <property type="entry name" value="FruK_PfkB_like"/>
    <property type="match status" value="1"/>
</dbReference>
<dbReference type="PROSITE" id="PS00583">
    <property type="entry name" value="PFKB_KINASES_1"/>
    <property type="match status" value="1"/>
</dbReference>
<dbReference type="GO" id="GO:2001059">
    <property type="term" value="P:D-tagatose 6-phosphate catabolic process"/>
    <property type="evidence" value="ECO:0007669"/>
    <property type="project" value="UniProtKB-UniPathway"/>
</dbReference>
<evidence type="ECO:0000256" key="2">
    <source>
        <dbReference type="ARBA" id="ARBA00022679"/>
    </source>
</evidence>
<dbReference type="PANTHER" id="PTHR46566:SF1">
    <property type="entry name" value="1-PHOSPHOFRUCTOKINASE"/>
    <property type="match status" value="1"/>
</dbReference>
<dbReference type="EMBL" id="QWEG01000002">
    <property type="protein sequence ID" value="RHW42831.1"/>
    <property type="molecule type" value="Genomic_DNA"/>
</dbReference>
<dbReference type="SUPFAM" id="SSF53613">
    <property type="entry name" value="Ribokinase-like"/>
    <property type="match status" value="1"/>
</dbReference>
<comment type="pathway">
    <text evidence="7">Carbohydrate metabolism; D-tagatose 6-phosphate degradation; D-glyceraldehyde 3-phosphate and glycerone phosphate from D-tagatose 6-phosphate: step 1/2.</text>
</comment>
<dbReference type="NCBIfam" id="TIGR03828">
    <property type="entry name" value="pfkB"/>
    <property type="match status" value="1"/>
</dbReference>
<evidence type="ECO:0000256" key="7">
    <source>
        <dbReference type="PIRNR" id="PIRNR000535"/>
    </source>
</evidence>
<evidence type="ECO:0000259" key="9">
    <source>
        <dbReference type="Pfam" id="PF00294"/>
    </source>
</evidence>
<keyword evidence="5 7" id="KW-0067">ATP-binding</keyword>
<reference evidence="10 11" key="1">
    <citation type="journal article" date="2017" name="Int. J. Syst. Evol. Microbiol.">
        <title>Bacillus notoginsengisoli sp. nov., a novel bacterium isolated from the rhizosphere of Panax notoginseng.</title>
        <authorList>
            <person name="Zhang M.Y."/>
            <person name="Cheng J."/>
            <person name="Cai Y."/>
            <person name="Zhang T.Y."/>
            <person name="Wu Y.Y."/>
            <person name="Manikprabhu D."/>
            <person name="Li W.J."/>
            <person name="Zhang Y.X."/>
        </authorList>
    </citation>
    <scope>NUCLEOTIDE SEQUENCE [LARGE SCALE GENOMIC DNA]</scope>
    <source>
        <strain evidence="10 11">JCM 30743</strain>
    </source>
</reference>
<keyword evidence="2 7" id="KW-0808">Transferase</keyword>
<dbReference type="GO" id="GO:0044281">
    <property type="term" value="P:small molecule metabolic process"/>
    <property type="evidence" value="ECO:0007669"/>
    <property type="project" value="UniProtKB-ARBA"/>
</dbReference>
<comment type="similarity">
    <text evidence="7">Belongs to the carbohydrate kinase PfkB family. LacC subfamily.</text>
</comment>
<comment type="catalytic activity">
    <reaction evidence="6 8">
        <text>beta-D-fructose 1-phosphate + ATP = beta-D-fructose 1,6-bisphosphate + ADP + H(+)</text>
        <dbReference type="Rhea" id="RHEA:14213"/>
        <dbReference type="ChEBI" id="CHEBI:15378"/>
        <dbReference type="ChEBI" id="CHEBI:30616"/>
        <dbReference type="ChEBI" id="CHEBI:32966"/>
        <dbReference type="ChEBI" id="CHEBI:138881"/>
        <dbReference type="ChEBI" id="CHEBI:456216"/>
        <dbReference type="EC" id="2.7.1.56"/>
    </reaction>
</comment>
<name>A0A417YYM4_9BACI</name>
<dbReference type="EC" id="2.7.1.144" evidence="7"/>
<dbReference type="FunFam" id="3.40.1190.20:FF:000001">
    <property type="entry name" value="Phosphofructokinase"/>
    <property type="match status" value="1"/>
</dbReference>
<dbReference type="AlphaFoldDB" id="A0A417YYM4"/>
<protein>
    <recommendedName>
        <fullName evidence="7">Tagatose-6-phosphate kinase</fullName>
        <ecNumber evidence="7">2.7.1.144</ecNumber>
    </recommendedName>
</protein>
<dbReference type="Gene3D" id="3.40.1190.20">
    <property type="match status" value="1"/>
</dbReference>
<comment type="caution">
    <text evidence="10">The sequence shown here is derived from an EMBL/GenBank/DDBJ whole genome shotgun (WGS) entry which is preliminary data.</text>
</comment>
<evidence type="ECO:0000256" key="8">
    <source>
        <dbReference type="RuleBase" id="RU369061"/>
    </source>
</evidence>
<dbReference type="InterPro" id="IPR017583">
    <property type="entry name" value="Tagatose/fructose_Pkinase"/>
</dbReference>
<keyword evidence="11" id="KW-1185">Reference proteome</keyword>